<dbReference type="GO" id="GO:0006508">
    <property type="term" value="P:proteolysis"/>
    <property type="evidence" value="ECO:0007669"/>
    <property type="project" value="UniProtKB-KW"/>
</dbReference>
<dbReference type="EMBL" id="JANBOI010000009">
    <property type="protein sequence ID" value="KAJ1735873.1"/>
    <property type="molecule type" value="Genomic_DNA"/>
</dbReference>
<gene>
    <name evidence="6" type="ORF">LPJ61_000317</name>
</gene>
<dbReference type="PANTHER" id="PTHR46468:SF1">
    <property type="entry name" value="SENTRIN-SPECIFIC PROTEASE 8"/>
    <property type="match status" value="1"/>
</dbReference>
<dbReference type="GO" id="GO:0019784">
    <property type="term" value="F:deNEDDylase activity"/>
    <property type="evidence" value="ECO:0007669"/>
    <property type="project" value="InterPro"/>
</dbReference>
<dbReference type="InterPro" id="IPR044613">
    <property type="entry name" value="Nep1/2-like"/>
</dbReference>
<evidence type="ECO:0000256" key="2">
    <source>
        <dbReference type="ARBA" id="ARBA00022670"/>
    </source>
</evidence>
<accession>A0A9W8CY98</accession>
<dbReference type="Gene3D" id="3.40.395.10">
    <property type="entry name" value="Adenoviral Proteinase, Chain A"/>
    <property type="match status" value="1"/>
</dbReference>
<keyword evidence="4" id="KW-0788">Thiol protease</keyword>
<dbReference type="GO" id="GO:0008234">
    <property type="term" value="F:cysteine-type peptidase activity"/>
    <property type="evidence" value="ECO:0007669"/>
    <property type="project" value="UniProtKB-KW"/>
</dbReference>
<dbReference type="PROSITE" id="PS50600">
    <property type="entry name" value="ULP_PROTEASE"/>
    <property type="match status" value="1"/>
</dbReference>
<evidence type="ECO:0000256" key="4">
    <source>
        <dbReference type="ARBA" id="ARBA00022807"/>
    </source>
</evidence>
<dbReference type="InterPro" id="IPR038765">
    <property type="entry name" value="Papain-like_cys_pep_sf"/>
</dbReference>
<dbReference type="OrthoDB" id="5065855at2759"/>
<organism evidence="6 7">
    <name type="scientific">Coemansia biformis</name>
    <dbReference type="NCBI Taxonomy" id="1286918"/>
    <lineage>
        <taxon>Eukaryota</taxon>
        <taxon>Fungi</taxon>
        <taxon>Fungi incertae sedis</taxon>
        <taxon>Zoopagomycota</taxon>
        <taxon>Kickxellomycotina</taxon>
        <taxon>Kickxellomycetes</taxon>
        <taxon>Kickxellales</taxon>
        <taxon>Kickxellaceae</taxon>
        <taxon>Coemansia</taxon>
    </lineage>
</organism>
<proteinExistence type="inferred from homology"/>
<name>A0A9W8CY98_9FUNG</name>
<evidence type="ECO:0000313" key="7">
    <source>
        <dbReference type="Proteomes" id="UP001143981"/>
    </source>
</evidence>
<reference evidence="6" key="1">
    <citation type="submission" date="2022-07" db="EMBL/GenBank/DDBJ databases">
        <title>Phylogenomic reconstructions and comparative analyses of Kickxellomycotina fungi.</title>
        <authorList>
            <person name="Reynolds N.K."/>
            <person name="Stajich J.E."/>
            <person name="Barry K."/>
            <person name="Grigoriev I.V."/>
            <person name="Crous P."/>
            <person name="Smith M.E."/>
        </authorList>
    </citation>
    <scope>NUCLEOTIDE SEQUENCE</scope>
    <source>
        <strain evidence="6">BCRC 34381</strain>
    </source>
</reference>
<dbReference type="Pfam" id="PF02902">
    <property type="entry name" value="Peptidase_C48"/>
    <property type="match status" value="1"/>
</dbReference>
<evidence type="ECO:0000256" key="1">
    <source>
        <dbReference type="ARBA" id="ARBA00005234"/>
    </source>
</evidence>
<comment type="similarity">
    <text evidence="1">Belongs to the peptidase C48 family.</text>
</comment>
<dbReference type="Proteomes" id="UP001143981">
    <property type="component" value="Unassembled WGS sequence"/>
</dbReference>
<feature type="domain" description="Ubiquitin-like protease family profile" evidence="5">
    <location>
        <begin position="18"/>
        <end position="202"/>
    </location>
</feature>
<keyword evidence="3" id="KW-0378">Hydrolase</keyword>
<dbReference type="PANTHER" id="PTHR46468">
    <property type="entry name" value="SENTRIN-SPECIFIC PROTEASE 8"/>
    <property type="match status" value="1"/>
</dbReference>
<keyword evidence="2" id="KW-0645">Protease</keyword>
<dbReference type="GO" id="GO:0000338">
    <property type="term" value="P:protein deneddylation"/>
    <property type="evidence" value="ECO:0007669"/>
    <property type="project" value="TreeGrafter"/>
</dbReference>
<dbReference type="AlphaFoldDB" id="A0A9W8CY98"/>
<evidence type="ECO:0000313" key="6">
    <source>
        <dbReference type="EMBL" id="KAJ1735873.1"/>
    </source>
</evidence>
<dbReference type="SUPFAM" id="SSF54001">
    <property type="entry name" value="Cysteine proteinases"/>
    <property type="match status" value="1"/>
</dbReference>
<protein>
    <recommendedName>
        <fullName evidence="5">Ubiquitin-like protease family profile domain-containing protein</fullName>
    </recommendedName>
</protein>
<comment type="caution">
    <text evidence="6">The sequence shown here is derived from an EMBL/GenBank/DDBJ whole genome shotgun (WGS) entry which is preliminary data.</text>
</comment>
<keyword evidence="7" id="KW-1185">Reference proteome</keyword>
<evidence type="ECO:0000256" key="3">
    <source>
        <dbReference type="ARBA" id="ARBA00022801"/>
    </source>
</evidence>
<evidence type="ECO:0000259" key="5">
    <source>
        <dbReference type="PROSITE" id="PS50600"/>
    </source>
</evidence>
<sequence length="292" mass="33213">MASPGSGPQFLHCRRFPFTISPSDIEALQPNEWVTDDVIDFYFRYLKHKYFRGSKKYVYVPVNIANLLTERPIDSSSKGIADLAGDANALDMETQCLRKPRAIRVAFLPIFGDGHWSLLVYRNQRHRPLPEFLHFNSYLGSTRENHTLCARTALINLLYVFRFNDPNMTISKESYRLVVKNCPQQSNGNDCGVFVCMYAYILSARLAKEDGRESPLHSLMRRLSAITASPPLGRLSDTLTFTAKNPQKDQTDQDDLAWKIKDKDAIMPDGMREYLLKVIYSTTSTRAASASL</sequence>
<dbReference type="InterPro" id="IPR003653">
    <property type="entry name" value="Peptidase_C48_C"/>
</dbReference>